<accession>A0A9P8PM48</accession>
<reference evidence="5" key="2">
    <citation type="submission" date="2021-01" db="EMBL/GenBank/DDBJ databases">
        <authorList>
            <person name="Schikora-Tamarit M.A."/>
        </authorList>
    </citation>
    <scope>NUCLEOTIDE SEQUENCE</scope>
    <source>
        <strain evidence="5">CBS6341</strain>
    </source>
</reference>
<dbReference type="InterPro" id="IPR038635">
    <property type="entry name" value="CCR4-NOT_su2/3/5_C_sf"/>
</dbReference>
<dbReference type="Pfam" id="PF04153">
    <property type="entry name" value="NOT2_3_5_C"/>
    <property type="match status" value="1"/>
</dbReference>
<name>A0A9P8PM48_9ASCO</name>
<evidence type="ECO:0000313" key="5">
    <source>
        <dbReference type="EMBL" id="KAH3674803.1"/>
    </source>
</evidence>
<dbReference type="OrthoDB" id="25391at2759"/>
<keyword evidence="3" id="KW-0804">Transcription</keyword>
<evidence type="ECO:0000259" key="4">
    <source>
        <dbReference type="Pfam" id="PF04153"/>
    </source>
</evidence>
<evidence type="ECO:0000256" key="1">
    <source>
        <dbReference type="ARBA" id="ARBA00007682"/>
    </source>
</evidence>
<organism evidence="5 6">
    <name type="scientific">Wickerhamomyces mucosus</name>
    <dbReference type="NCBI Taxonomy" id="1378264"/>
    <lineage>
        <taxon>Eukaryota</taxon>
        <taxon>Fungi</taxon>
        <taxon>Dikarya</taxon>
        <taxon>Ascomycota</taxon>
        <taxon>Saccharomycotina</taxon>
        <taxon>Saccharomycetes</taxon>
        <taxon>Phaffomycetales</taxon>
        <taxon>Wickerhamomycetaceae</taxon>
        <taxon>Wickerhamomyces</taxon>
    </lineage>
</organism>
<gene>
    <name evidence="5" type="ORF">WICMUC_003006</name>
</gene>
<dbReference type="EMBL" id="JAEUBF010000796">
    <property type="protein sequence ID" value="KAH3674803.1"/>
    <property type="molecule type" value="Genomic_DNA"/>
</dbReference>
<sequence length="243" mass="28171">MTTWDQQEDLKRQLIGRINLQDFPALGTPPQQNTQLNIPQVSNTSNITLNNQESQQLLNTEPTKVQSEAELTDLERYGLKGLVPLLTMATPDKNTFALGTDLSILGLDISSSSIDEKISKTFSSPWIETSRSEVEPFFRTPNSFKIENVGPLQEKLSLFTDETLFYIFYTKPKDILQELTARELMVRNWRYHKDLQVWLTKELNTEPVQQSPTSERGFYIFFDPSTWEKVRKEFILYYQSIMS</sequence>
<dbReference type="Proteomes" id="UP000769528">
    <property type="component" value="Unassembled WGS sequence"/>
</dbReference>
<dbReference type="GO" id="GO:0030015">
    <property type="term" value="C:CCR4-NOT core complex"/>
    <property type="evidence" value="ECO:0007669"/>
    <property type="project" value="InterPro"/>
</dbReference>
<dbReference type="InterPro" id="IPR007282">
    <property type="entry name" value="NOT2/3/5_C"/>
</dbReference>
<keyword evidence="6" id="KW-1185">Reference proteome</keyword>
<evidence type="ECO:0000256" key="3">
    <source>
        <dbReference type="ARBA" id="ARBA00023163"/>
    </source>
</evidence>
<evidence type="ECO:0000256" key="2">
    <source>
        <dbReference type="ARBA" id="ARBA00023015"/>
    </source>
</evidence>
<reference evidence="5" key="1">
    <citation type="journal article" date="2021" name="Open Biol.">
        <title>Shared evolutionary footprints suggest mitochondrial oxidative damage underlies multiple complex I losses in fungi.</title>
        <authorList>
            <person name="Schikora-Tamarit M.A."/>
            <person name="Marcet-Houben M."/>
            <person name="Nosek J."/>
            <person name="Gabaldon T."/>
        </authorList>
    </citation>
    <scope>NUCLEOTIDE SEQUENCE</scope>
    <source>
        <strain evidence="5">CBS6341</strain>
    </source>
</reference>
<dbReference type="PANTHER" id="PTHR23326">
    <property type="entry name" value="CCR4 NOT-RELATED"/>
    <property type="match status" value="1"/>
</dbReference>
<evidence type="ECO:0000313" key="6">
    <source>
        <dbReference type="Proteomes" id="UP000769528"/>
    </source>
</evidence>
<proteinExistence type="inferred from homology"/>
<dbReference type="Gene3D" id="2.30.30.1020">
    <property type="entry name" value="CCR4-NOT complex subunit 2/3/5, C-terminal domain"/>
    <property type="match status" value="1"/>
</dbReference>
<dbReference type="GO" id="GO:0006355">
    <property type="term" value="P:regulation of DNA-templated transcription"/>
    <property type="evidence" value="ECO:0007669"/>
    <property type="project" value="InterPro"/>
</dbReference>
<protein>
    <recommendedName>
        <fullName evidence="4">NOT2/NOT3/NOT5 C-terminal domain-containing protein</fullName>
    </recommendedName>
</protein>
<feature type="domain" description="NOT2/NOT3/NOT5 C-terminal" evidence="4">
    <location>
        <begin position="120"/>
        <end position="240"/>
    </location>
</feature>
<comment type="caution">
    <text evidence="5">The sequence shown here is derived from an EMBL/GenBank/DDBJ whole genome shotgun (WGS) entry which is preliminary data.</text>
</comment>
<dbReference type="GO" id="GO:0000289">
    <property type="term" value="P:nuclear-transcribed mRNA poly(A) tail shortening"/>
    <property type="evidence" value="ECO:0007669"/>
    <property type="project" value="UniProtKB-ARBA"/>
</dbReference>
<dbReference type="AlphaFoldDB" id="A0A9P8PM48"/>
<dbReference type="InterPro" id="IPR040168">
    <property type="entry name" value="Not2/3/5"/>
</dbReference>
<comment type="similarity">
    <text evidence="1">Belongs to the CNOT2/3/5 family.</text>
</comment>
<keyword evidence="2" id="KW-0805">Transcription regulation</keyword>